<name>A0A380G5Q6_STAIN</name>
<dbReference type="RefSeq" id="WP_258026498.1">
    <property type="nucleotide sequence ID" value="NZ_PPQH01000040.1"/>
</dbReference>
<keyword evidence="2" id="KW-1185">Reference proteome</keyword>
<evidence type="ECO:0000313" key="2">
    <source>
        <dbReference type="Proteomes" id="UP000255549"/>
    </source>
</evidence>
<accession>A0A380G5Q6</accession>
<proteinExistence type="predicted"/>
<dbReference type="EMBL" id="UHDP01000003">
    <property type="protein sequence ID" value="SUM46474.1"/>
    <property type="molecule type" value="Genomic_DNA"/>
</dbReference>
<reference evidence="1 2" key="1">
    <citation type="submission" date="2018-06" db="EMBL/GenBank/DDBJ databases">
        <authorList>
            <consortium name="Pathogen Informatics"/>
            <person name="Doyle S."/>
        </authorList>
    </citation>
    <scope>NUCLEOTIDE SEQUENCE [LARGE SCALE GENOMIC DNA]</scope>
    <source>
        <strain evidence="2">NCTC 11048</strain>
    </source>
</reference>
<evidence type="ECO:0000313" key="1">
    <source>
        <dbReference type="EMBL" id="SUM46474.1"/>
    </source>
</evidence>
<dbReference type="Proteomes" id="UP000255549">
    <property type="component" value="Unassembled WGS sequence"/>
</dbReference>
<sequence>MKEEWLKLSLQFFSDAGTEAFAEADNTVENTESTAITTNRAIWT</sequence>
<organism evidence="1 2">
    <name type="scientific">Staphylococcus intermedius NCTC 11048</name>
    <dbReference type="NCBI Taxonomy" id="1141106"/>
    <lineage>
        <taxon>Bacteria</taxon>
        <taxon>Bacillati</taxon>
        <taxon>Bacillota</taxon>
        <taxon>Bacilli</taxon>
        <taxon>Bacillales</taxon>
        <taxon>Staphylococcaceae</taxon>
        <taxon>Staphylococcus</taxon>
        <taxon>Staphylococcus intermedius group</taxon>
    </lineage>
</organism>
<protein>
    <submittedName>
        <fullName evidence="1">Phage capsid and scaffold protein</fullName>
    </submittedName>
</protein>
<gene>
    <name evidence="1" type="ORF">NCTC11048_01527</name>
</gene>
<dbReference type="AlphaFoldDB" id="A0A380G5Q6"/>